<feature type="transmembrane region" description="Helical" evidence="6">
    <location>
        <begin position="40"/>
        <end position="66"/>
    </location>
</feature>
<keyword evidence="2 6" id="KW-0812">Transmembrane</keyword>
<evidence type="ECO:0000256" key="1">
    <source>
        <dbReference type="ARBA" id="ARBA00004141"/>
    </source>
</evidence>
<dbReference type="Proteomes" id="UP001501323">
    <property type="component" value="Unassembled WGS sequence"/>
</dbReference>
<sequence>MTMSDDTRDNEAGTPLADGPASAGIPAQARQMAMFAHLSALIGGIITTGWAGSIGCFVGPLVIWLLKKDEMPFVDDQGKEALNFNITVAIAFLALLLLSILTLGIGMVIAIPAWIVIGVAWIVLTIIASMKANEGVAYRYPFTLRLVK</sequence>
<dbReference type="EMBL" id="BAABJY010000002">
    <property type="protein sequence ID" value="GAA4866712.1"/>
    <property type="molecule type" value="Genomic_DNA"/>
</dbReference>
<evidence type="ECO:0000256" key="6">
    <source>
        <dbReference type="SAM" id="Phobius"/>
    </source>
</evidence>
<reference evidence="8" key="1">
    <citation type="journal article" date="2019" name="Int. J. Syst. Evol. Microbiol.">
        <title>The Global Catalogue of Microorganisms (GCM) 10K type strain sequencing project: providing services to taxonomists for standard genome sequencing and annotation.</title>
        <authorList>
            <consortium name="The Broad Institute Genomics Platform"/>
            <consortium name="The Broad Institute Genome Sequencing Center for Infectious Disease"/>
            <person name="Wu L."/>
            <person name="Ma J."/>
        </authorList>
    </citation>
    <scope>NUCLEOTIDE SEQUENCE [LARGE SCALE GENOMIC DNA]</scope>
    <source>
        <strain evidence="8">JCM 18392</strain>
    </source>
</reference>
<feature type="region of interest" description="Disordered" evidence="5">
    <location>
        <begin position="1"/>
        <end position="23"/>
    </location>
</feature>
<proteinExistence type="predicted"/>
<dbReference type="Pfam" id="PF09685">
    <property type="entry name" value="MamF_MmsF"/>
    <property type="match status" value="1"/>
</dbReference>
<feature type="transmembrane region" description="Helical" evidence="6">
    <location>
        <begin position="111"/>
        <end position="130"/>
    </location>
</feature>
<name>A0ABP9E917_9GAMM</name>
<evidence type="ECO:0000256" key="2">
    <source>
        <dbReference type="ARBA" id="ARBA00022692"/>
    </source>
</evidence>
<keyword evidence="3 6" id="KW-1133">Transmembrane helix</keyword>
<dbReference type="InterPro" id="IPR019109">
    <property type="entry name" value="MamF_MmsF"/>
</dbReference>
<evidence type="ECO:0000256" key="5">
    <source>
        <dbReference type="SAM" id="MobiDB-lite"/>
    </source>
</evidence>
<keyword evidence="8" id="KW-1185">Reference proteome</keyword>
<accession>A0ABP9E917</accession>
<keyword evidence="4 6" id="KW-0472">Membrane</keyword>
<organism evidence="7 8">
    <name type="scientific">Luteimonas vadosa</name>
    <dbReference type="NCBI Taxonomy" id="1165507"/>
    <lineage>
        <taxon>Bacteria</taxon>
        <taxon>Pseudomonadati</taxon>
        <taxon>Pseudomonadota</taxon>
        <taxon>Gammaproteobacteria</taxon>
        <taxon>Lysobacterales</taxon>
        <taxon>Lysobacteraceae</taxon>
        <taxon>Luteimonas</taxon>
    </lineage>
</organism>
<feature type="compositionally biased region" description="Basic and acidic residues" evidence="5">
    <location>
        <begin position="1"/>
        <end position="11"/>
    </location>
</feature>
<evidence type="ECO:0000313" key="7">
    <source>
        <dbReference type="EMBL" id="GAA4866712.1"/>
    </source>
</evidence>
<comment type="caution">
    <text evidence="7">The sequence shown here is derived from an EMBL/GenBank/DDBJ whole genome shotgun (WGS) entry which is preliminary data.</text>
</comment>
<evidence type="ECO:0000313" key="8">
    <source>
        <dbReference type="Proteomes" id="UP001501323"/>
    </source>
</evidence>
<comment type="subcellular location">
    <subcellularLocation>
        <location evidence="1">Membrane</location>
        <topology evidence="1">Multi-pass membrane protein</topology>
    </subcellularLocation>
</comment>
<gene>
    <name evidence="7" type="ORF">GCM10023332_18660</name>
</gene>
<protein>
    <submittedName>
        <fullName evidence="7">DUF4870 domain-containing protein</fullName>
    </submittedName>
</protein>
<feature type="transmembrane region" description="Helical" evidence="6">
    <location>
        <begin position="86"/>
        <end position="105"/>
    </location>
</feature>
<evidence type="ECO:0000256" key="4">
    <source>
        <dbReference type="ARBA" id="ARBA00023136"/>
    </source>
</evidence>
<evidence type="ECO:0000256" key="3">
    <source>
        <dbReference type="ARBA" id="ARBA00022989"/>
    </source>
</evidence>